<feature type="compositionally biased region" description="Basic residues" evidence="1">
    <location>
        <begin position="320"/>
        <end position="331"/>
    </location>
</feature>
<evidence type="ECO:0000313" key="3">
    <source>
        <dbReference type="Proteomes" id="UP001549119"/>
    </source>
</evidence>
<gene>
    <name evidence="2" type="ORF">ABIC20_005906</name>
</gene>
<keyword evidence="3" id="KW-1185">Reference proteome</keyword>
<feature type="compositionally biased region" description="Polar residues" evidence="1">
    <location>
        <begin position="1"/>
        <end position="12"/>
    </location>
</feature>
<organism evidence="2 3">
    <name type="scientific">Methylobacterium radiotolerans</name>
    <dbReference type="NCBI Taxonomy" id="31998"/>
    <lineage>
        <taxon>Bacteria</taxon>
        <taxon>Pseudomonadati</taxon>
        <taxon>Pseudomonadota</taxon>
        <taxon>Alphaproteobacteria</taxon>
        <taxon>Hyphomicrobiales</taxon>
        <taxon>Methylobacteriaceae</taxon>
        <taxon>Methylobacterium</taxon>
    </lineage>
</organism>
<comment type="caution">
    <text evidence="2">The sequence shown here is derived from an EMBL/GenBank/DDBJ whole genome shotgun (WGS) entry which is preliminary data.</text>
</comment>
<sequence>MPAPSQSQSTTHAFAPARRSSPGRHVGGIRQSRVHAPPIGTRRPETPNKRVMDIEDVLRWAFVDELPKRREDDGSFRMREFPSVCPMFAMAQHGGRIENFTREPGFPAAMGEPHPDALIVEAAVLGLSRFADHQFDGDLGLAPDLPPGQDQQGPMARAMQQLVEVVRIRARLGARPTFAASPEPAAVVDKQGRPLVMILRSTMKADDEGRLRPHLVEEKVGAEGKDRYPRGAYCILEWDDPKSILIERAEYAAWWAGLDLLAHELSGKLASIAVLPPAAAQRPWTGETDAAKPKRILDNPSSRKRLREQRVDQVVNYLLSHRRKSSPRKPKAAPATQSATA</sequence>
<protein>
    <submittedName>
        <fullName evidence="2">Uncharacterized protein</fullName>
    </submittedName>
</protein>
<feature type="region of interest" description="Disordered" evidence="1">
    <location>
        <begin position="319"/>
        <end position="341"/>
    </location>
</feature>
<evidence type="ECO:0000256" key="1">
    <source>
        <dbReference type="SAM" id="MobiDB-lite"/>
    </source>
</evidence>
<evidence type="ECO:0000313" key="2">
    <source>
        <dbReference type="EMBL" id="MET3868597.1"/>
    </source>
</evidence>
<name>A0ABV2NPZ5_9HYPH</name>
<reference evidence="2 3" key="1">
    <citation type="submission" date="2024-06" db="EMBL/GenBank/DDBJ databases">
        <title>Genomics of switchgrass bacterial isolates.</title>
        <authorList>
            <person name="Shade A."/>
        </authorList>
    </citation>
    <scope>NUCLEOTIDE SEQUENCE [LARGE SCALE GENOMIC DNA]</scope>
    <source>
        <strain evidence="2 3">PvP084</strain>
    </source>
</reference>
<feature type="region of interest" description="Disordered" evidence="1">
    <location>
        <begin position="281"/>
        <end position="305"/>
    </location>
</feature>
<accession>A0ABV2NPZ5</accession>
<dbReference type="Proteomes" id="UP001549119">
    <property type="component" value="Unassembled WGS sequence"/>
</dbReference>
<feature type="region of interest" description="Disordered" evidence="1">
    <location>
        <begin position="1"/>
        <end position="48"/>
    </location>
</feature>
<proteinExistence type="predicted"/>
<dbReference type="EMBL" id="JBEPNW010000002">
    <property type="protein sequence ID" value="MET3868597.1"/>
    <property type="molecule type" value="Genomic_DNA"/>
</dbReference>
<dbReference type="RefSeq" id="WP_209650362.1">
    <property type="nucleotide sequence ID" value="NZ_JBEPNV010000001.1"/>
</dbReference>